<reference evidence="1" key="1">
    <citation type="submission" date="2022-07" db="EMBL/GenBank/DDBJ databases">
        <title>Evaluation of T. orientalis genome assembly methods using nanopore sequencing and analysis of variation between genomes.</title>
        <authorList>
            <person name="Yam J."/>
            <person name="Micallef M.L."/>
            <person name="Liu M."/>
            <person name="Djordjevic S.P."/>
            <person name="Bogema D.R."/>
            <person name="Jenkins C."/>
        </authorList>
    </citation>
    <scope>NUCLEOTIDE SEQUENCE</scope>
    <source>
        <strain evidence="1">Goon Nure</strain>
    </source>
</reference>
<sequence>MVQDIPINTNRTEKSYGDGTLYINVTEENPWDPVSKVFKMFTHTIKYPPSEVYKSSNYNICVYVKTSIRYTFKYEKPTYKVEKVEIYFRINDDISIMDPLILGFIYGRSKVYYTYNHLTRHTPKYGYLSGEGLISQNDLLTRLLEEIGSSIGRAKKYVINLNQKPKDIVVPITYPESGHNKDNKITVKKYPDEAGLDKYEHTINADVDGFYISCNRNSMYFQTGVGSGYYRLGTVTVYREKTGSKKPVLFQLNFPGRKTYEYTYFDFVAELKTGKSDAKKITELSTIIPPDNQLKVRLEAEREKLKEAITFVNQDGLKNENISSKEENVGQGPFKKVILKPNTNDAKEGSSVGPWKVYKNQLFTLEPGKKIEGDFLDDIARSKFSSITVFYNSKNQALLVEFDQGGGSKNYFKRANKDGDSWDGEIILNTSDGELTKKLTEIEKFEKVITGDSSSTVGRDAGIGTGVTAILGAGGGAGYAIYKYPQVFLSLIGR</sequence>
<evidence type="ECO:0000313" key="1">
    <source>
        <dbReference type="EMBL" id="UKK01413.2"/>
    </source>
</evidence>
<protein>
    <submittedName>
        <fullName evidence="1">Uncharacterized protein</fullName>
    </submittedName>
</protein>
<dbReference type="EMBL" id="CP056070">
    <property type="protein sequence ID" value="UKK01413.2"/>
    <property type="molecule type" value="Genomic_DNA"/>
</dbReference>
<proteinExistence type="predicted"/>
<dbReference type="Proteomes" id="UP000244811">
    <property type="component" value="Chromosome 3"/>
</dbReference>
<accession>A0A976MBS5</accession>
<evidence type="ECO:0000313" key="2">
    <source>
        <dbReference type="Proteomes" id="UP000244811"/>
    </source>
</evidence>
<gene>
    <name evidence="1" type="ORF">MACK_002227</name>
</gene>
<organism evidence="1 2">
    <name type="scientific">Theileria orientalis</name>
    <dbReference type="NCBI Taxonomy" id="68886"/>
    <lineage>
        <taxon>Eukaryota</taxon>
        <taxon>Sar</taxon>
        <taxon>Alveolata</taxon>
        <taxon>Apicomplexa</taxon>
        <taxon>Aconoidasida</taxon>
        <taxon>Piroplasmida</taxon>
        <taxon>Theileriidae</taxon>
        <taxon>Theileria</taxon>
    </lineage>
</organism>
<name>A0A976MBS5_THEOR</name>
<dbReference type="AlphaFoldDB" id="A0A976MBS5"/>